<dbReference type="Gene3D" id="3.40.250.10">
    <property type="entry name" value="Rhodanese-like domain"/>
    <property type="match status" value="1"/>
</dbReference>
<keyword evidence="3" id="KW-1185">Reference proteome</keyword>
<dbReference type="CDD" id="cd01519">
    <property type="entry name" value="RHOD_HSP67B2"/>
    <property type="match status" value="1"/>
</dbReference>
<dbReference type="SUPFAM" id="SSF52821">
    <property type="entry name" value="Rhodanese/Cell cycle control phosphatase"/>
    <property type="match status" value="1"/>
</dbReference>
<dbReference type="EMBL" id="SWFT01000120">
    <property type="protein sequence ID" value="KAA8899827.1"/>
    <property type="molecule type" value="Genomic_DNA"/>
</dbReference>
<evidence type="ECO:0000313" key="2">
    <source>
        <dbReference type="EMBL" id="KAA8899827.1"/>
    </source>
</evidence>
<sequence>MFRAGRGLAGMVPRTRAVVAMTTMASRVVATAPRMVASRMMASPAAAPVQWRRGYSVISASPEAEVYHYDQVKRLATHPDPHTVLVDVREPVEYEEGHIPGAVNLPFKSSPGALGLSPDDFLDAFGFNKPDANDLLVFYCLGGVRSTAAEELADTFGYKHRANYVGSWEDWVAHENQSSSA</sequence>
<dbReference type="GeneID" id="54782735"/>
<dbReference type="InterPro" id="IPR001763">
    <property type="entry name" value="Rhodanese-like_dom"/>
</dbReference>
<evidence type="ECO:0000259" key="1">
    <source>
        <dbReference type="PROSITE" id="PS50206"/>
    </source>
</evidence>
<dbReference type="SMART" id="SM00450">
    <property type="entry name" value="RHOD"/>
    <property type="match status" value="1"/>
</dbReference>
<dbReference type="PANTHER" id="PTHR44086">
    <property type="entry name" value="THIOSULFATE SULFURTRANSFERASE RDL2, MITOCHONDRIAL-RELATED"/>
    <property type="match status" value="1"/>
</dbReference>
<dbReference type="PROSITE" id="PS50206">
    <property type="entry name" value="RHODANESE_3"/>
    <property type="match status" value="1"/>
</dbReference>
<evidence type="ECO:0000313" key="3">
    <source>
        <dbReference type="Proteomes" id="UP000449547"/>
    </source>
</evidence>
<dbReference type="GO" id="GO:0005739">
    <property type="term" value="C:mitochondrion"/>
    <property type="evidence" value="ECO:0007669"/>
    <property type="project" value="TreeGrafter"/>
</dbReference>
<dbReference type="GO" id="GO:0004792">
    <property type="term" value="F:thiosulfate-cyanide sulfurtransferase activity"/>
    <property type="evidence" value="ECO:0007669"/>
    <property type="project" value="InterPro"/>
</dbReference>
<dbReference type="Proteomes" id="UP000449547">
    <property type="component" value="Unassembled WGS sequence"/>
</dbReference>
<feature type="domain" description="Rhodanese" evidence="1">
    <location>
        <begin position="79"/>
        <end position="180"/>
    </location>
</feature>
<dbReference type="InterPro" id="IPR001307">
    <property type="entry name" value="Thiosulphate_STrfase_CS"/>
</dbReference>
<dbReference type="OrthoDB" id="566238at2759"/>
<dbReference type="AlphaFoldDB" id="A0A642UMX4"/>
<comment type="caution">
    <text evidence="2">The sequence shown here is derived from an EMBL/GenBank/DDBJ whole genome shotgun (WGS) entry which is preliminary data.</text>
</comment>
<dbReference type="InterPro" id="IPR036873">
    <property type="entry name" value="Rhodanese-like_dom_sf"/>
</dbReference>
<dbReference type="RefSeq" id="XP_034011105.1">
    <property type="nucleotide sequence ID" value="XM_034156918.1"/>
</dbReference>
<reference evidence="2 3" key="1">
    <citation type="submission" date="2019-07" db="EMBL/GenBank/DDBJ databases">
        <title>Genome assembly of two rare yeast pathogens: Diutina rugosa and Trichomonascus ciferrii.</title>
        <authorList>
            <person name="Mixao V."/>
            <person name="Saus E."/>
            <person name="Hansen A."/>
            <person name="Lass-Flor C."/>
            <person name="Gabaldon T."/>
        </authorList>
    </citation>
    <scope>NUCLEOTIDE SEQUENCE [LARGE SCALE GENOMIC DNA]</scope>
    <source>
        <strain evidence="2 3">CBS 613</strain>
    </source>
</reference>
<dbReference type="VEuPathDB" id="FungiDB:DIURU_004084"/>
<accession>A0A642UMX4</accession>
<dbReference type="OMA" id="RARHYEG"/>
<proteinExistence type="predicted"/>
<dbReference type="Pfam" id="PF00581">
    <property type="entry name" value="Rhodanese"/>
    <property type="match status" value="1"/>
</dbReference>
<gene>
    <name evidence="2" type="ORF">DIURU_004084</name>
</gene>
<protein>
    <recommendedName>
        <fullName evidence="1">Rhodanese domain-containing protein</fullName>
    </recommendedName>
</protein>
<organism evidence="2 3">
    <name type="scientific">Diutina rugosa</name>
    <name type="common">Yeast</name>
    <name type="synonym">Candida rugosa</name>
    <dbReference type="NCBI Taxonomy" id="5481"/>
    <lineage>
        <taxon>Eukaryota</taxon>
        <taxon>Fungi</taxon>
        <taxon>Dikarya</taxon>
        <taxon>Ascomycota</taxon>
        <taxon>Saccharomycotina</taxon>
        <taxon>Pichiomycetes</taxon>
        <taxon>Debaryomycetaceae</taxon>
        <taxon>Diutina</taxon>
    </lineage>
</organism>
<name>A0A642UMX4_DIURU</name>
<dbReference type="PROSITE" id="PS00380">
    <property type="entry name" value="RHODANESE_1"/>
    <property type="match status" value="1"/>
</dbReference>
<dbReference type="PANTHER" id="PTHR44086:SF10">
    <property type="entry name" value="THIOSULFATE SULFURTRANSFERASE_RHODANESE-LIKE DOMAIN-CONTAINING PROTEIN 3"/>
    <property type="match status" value="1"/>
</dbReference>